<dbReference type="SUPFAM" id="SSF109604">
    <property type="entry name" value="HD-domain/PDEase-like"/>
    <property type="match status" value="1"/>
</dbReference>
<organism evidence="1">
    <name type="scientific">marine metagenome</name>
    <dbReference type="NCBI Taxonomy" id="408172"/>
    <lineage>
        <taxon>unclassified sequences</taxon>
        <taxon>metagenomes</taxon>
        <taxon>ecological metagenomes</taxon>
    </lineage>
</organism>
<dbReference type="CDD" id="cd00077">
    <property type="entry name" value="HDc"/>
    <property type="match status" value="1"/>
</dbReference>
<sequence length="139" mass="16011">MTLERAIAIAAEAHAGQKDRAGAPYILHPIRLMIQMDSENAMMAAVLHDVVENSVWTLDDLRKEGFSNEVLNAVDSLTHRDKEGEDYWDYIQRTKSDPIAIKVKLADLEDNLNPDRLNEVTEKDEKRFDRYRKAQEMLL</sequence>
<protein>
    <recommendedName>
        <fullName evidence="2">HD domain-containing protein</fullName>
    </recommendedName>
</protein>
<dbReference type="EMBL" id="UINC01003744">
    <property type="protein sequence ID" value="SVA08893.1"/>
    <property type="molecule type" value="Genomic_DNA"/>
</dbReference>
<dbReference type="InterPro" id="IPR003607">
    <property type="entry name" value="HD/PDEase_dom"/>
</dbReference>
<accession>A0A381T583</accession>
<dbReference type="AlphaFoldDB" id="A0A381T583"/>
<dbReference type="Pfam" id="PF13328">
    <property type="entry name" value="HD_4"/>
    <property type="match status" value="1"/>
</dbReference>
<name>A0A381T583_9ZZZZ</name>
<reference evidence="1" key="1">
    <citation type="submission" date="2018-05" db="EMBL/GenBank/DDBJ databases">
        <authorList>
            <person name="Lanie J.A."/>
            <person name="Ng W.-L."/>
            <person name="Kazmierczak K.M."/>
            <person name="Andrzejewski T.M."/>
            <person name="Davidsen T.M."/>
            <person name="Wayne K.J."/>
            <person name="Tettelin H."/>
            <person name="Glass J.I."/>
            <person name="Rusch D."/>
            <person name="Podicherti R."/>
            <person name="Tsui H.-C.T."/>
            <person name="Winkler M.E."/>
        </authorList>
    </citation>
    <scope>NUCLEOTIDE SEQUENCE</scope>
</reference>
<gene>
    <name evidence="1" type="ORF">METZ01_LOCUS61747</name>
</gene>
<proteinExistence type="predicted"/>
<dbReference type="Gene3D" id="1.10.3210.10">
    <property type="entry name" value="Hypothetical protein af1432"/>
    <property type="match status" value="1"/>
</dbReference>
<evidence type="ECO:0008006" key="2">
    <source>
        <dbReference type="Google" id="ProtNLM"/>
    </source>
</evidence>
<evidence type="ECO:0000313" key="1">
    <source>
        <dbReference type="EMBL" id="SVA08893.1"/>
    </source>
</evidence>